<feature type="transmembrane region" description="Helical" evidence="1">
    <location>
        <begin position="348"/>
        <end position="372"/>
    </location>
</feature>
<reference evidence="2 3" key="1">
    <citation type="submission" date="2016-03" db="EMBL/GenBank/DDBJ databases">
        <title>Deep-sea bacteria in the southern Pacific.</title>
        <authorList>
            <person name="Tang K."/>
        </authorList>
    </citation>
    <scope>NUCLEOTIDE SEQUENCE [LARGE SCALE GENOMIC DNA]</scope>
    <source>
        <strain evidence="2 3">JLT2016</strain>
        <plasmid evidence="3">Plasmid ptpro1</plasmid>
    </source>
</reference>
<dbReference type="OrthoDB" id="8409957at2"/>
<keyword evidence="1" id="KW-1133">Transmembrane helix</keyword>
<accession>A0A1U7DD09</accession>
<dbReference type="RefSeq" id="WP_083697973.1">
    <property type="nucleotide sequence ID" value="NZ_CP014797.1"/>
</dbReference>
<dbReference type="KEGG" id="tpro:Ga0080559_TMP467"/>
<feature type="transmembrane region" description="Helical" evidence="1">
    <location>
        <begin position="47"/>
        <end position="73"/>
    </location>
</feature>
<feature type="transmembrane region" description="Helical" evidence="1">
    <location>
        <begin position="283"/>
        <end position="303"/>
    </location>
</feature>
<feature type="transmembrane region" description="Helical" evidence="1">
    <location>
        <begin position="85"/>
        <end position="105"/>
    </location>
</feature>
<keyword evidence="1" id="KW-0812">Transmembrane</keyword>
<organism evidence="2 3">
    <name type="scientific">Salipiger profundus</name>
    <dbReference type="NCBI Taxonomy" id="1229727"/>
    <lineage>
        <taxon>Bacteria</taxon>
        <taxon>Pseudomonadati</taxon>
        <taxon>Pseudomonadota</taxon>
        <taxon>Alphaproteobacteria</taxon>
        <taxon>Rhodobacterales</taxon>
        <taxon>Roseobacteraceae</taxon>
        <taxon>Salipiger</taxon>
    </lineage>
</organism>
<feature type="transmembrane region" description="Helical" evidence="1">
    <location>
        <begin position="309"/>
        <end position="327"/>
    </location>
</feature>
<feature type="transmembrane region" description="Helical" evidence="1">
    <location>
        <begin position="474"/>
        <end position="493"/>
    </location>
</feature>
<keyword evidence="3" id="KW-1185">Reference proteome</keyword>
<evidence type="ECO:0000313" key="2">
    <source>
        <dbReference type="EMBL" id="APX25950.1"/>
    </source>
</evidence>
<sequence length="494" mass="50562">MTNFLNRARLSRTPLAGADPRDGLARCCSALALTMIATQVLGRLGEALLPAAFLPATGTLLTASACAAVALAALRLPDVQRLTQVFAFIALFCAALLLITTPGAAPVLRQALYQGTAFGAFLTALGLVRAPVRRSPLVARAAARLFAFPARRQGAAVLYGTQVLAVLFNLGTIGMMSDIARRQADTRDTGETPIDPDGLTLAAQRGAILATLWNPIGVGFAIVTSAIPGLEPGRFLLLSLACTTLLTGGVLLALPARRPAAGAGTAPPHGVIPNGAPGAEDRALEILVVAVLALIAATLLLHWLLSVSFIVAGCMVLPALALAWSRLDPAVRSEPGTRPSRALAEASAGMANEATIFLCATVIAAAVSLWLTRLGLGGLLQATAVPPLMMLLGAMLLLPLSAALMVPPSVVMVMAAQVLGAGALGADHPVALALALCLGWATAIAGSPLSAMTQLAARLLRVSPARLAFRVNRGFSLFCLGVGAVMVSLTYAFG</sequence>
<protein>
    <submittedName>
        <fullName evidence="2">H+/citrate symporter</fullName>
    </submittedName>
</protein>
<keyword evidence="2" id="KW-0614">Plasmid</keyword>
<dbReference type="AlphaFoldDB" id="A0A1U7DD09"/>
<geneLocation type="plasmid" evidence="3">
    <name>ptpro1</name>
</geneLocation>
<feature type="transmembrane region" description="Helical" evidence="1">
    <location>
        <begin position="111"/>
        <end position="130"/>
    </location>
</feature>
<feature type="transmembrane region" description="Helical" evidence="1">
    <location>
        <begin position="430"/>
        <end position="453"/>
    </location>
</feature>
<name>A0A1U7DD09_9RHOB</name>
<keyword evidence="1" id="KW-0472">Membrane</keyword>
<feature type="transmembrane region" description="Helical" evidence="1">
    <location>
        <begin position="235"/>
        <end position="254"/>
    </location>
</feature>
<gene>
    <name evidence="2" type="ORF">Ga0080559_TMP467</name>
</gene>
<dbReference type="EMBL" id="CP014797">
    <property type="protein sequence ID" value="APX25950.1"/>
    <property type="molecule type" value="Genomic_DNA"/>
</dbReference>
<proteinExistence type="predicted"/>
<feature type="transmembrane region" description="Helical" evidence="1">
    <location>
        <begin position="207"/>
        <end position="229"/>
    </location>
</feature>
<evidence type="ECO:0000256" key="1">
    <source>
        <dbReference type="SAM" id="Phobius"/>
    </source>
</evidence>
<dbReference type="Proteomes" id="UP000186559">
    <property type="component" value="Plasmid pTPRO1"/>
</dbReference>
<evidence type="ECO:0000313" key="3">
    <source>
        <dbReference type="Proteomes" id="UP000186559"/>
    </source>
</evidence>